<dbReference type="EMBL" id="SHOA02000003">
    <property type="protein sequence ID" value="TDH74270.1"/>
    <property type="molecule type" value="Genomic_DNA"/>
</dbReference>
<protein>
    <recommendedName>
        <fullName evidence="7">Membrane insertase YidC/Oxa/ALB C-terminal domain-containing protein</fullName>
    </recommendedName>
</protein>
<dbReference type="CDD" id="cd20069">
    <property type="entry name" value="5TM_Oxa1-like"/>
    <property type="match status" value="1"/>
</dbReference>
<dbReference type="GO" id="GO:0032979">
    <property type="term" value="P:protein insertion into mitochondrial inner membrane from matrix"/>
    <property type="evidence" value="ECO:0007669"/>
    <property type="project" value="TreeGrafter"/>
</dbReference>
<evidence type="ECO:0000256" key="5">
    <source>
        <dbReference type="RuleBase" id="RU003945"/>
    </source>
</evidence>
<reference evidence="8 9" key="1">
    <citation type="journal article" date="2021" name="Genome Biol.">
        <title>AFLAP: assembly-free linkage analysis pipeline using k-mers from genome sequencing data.</title>
        <authorList>
            <person name="Fletcher K."/>
            <person name="Zhang L."/>
            <person name="Gil J."/>
            <person name="Han R."/>
            <person name="Cavanaugh K."/>
            <person name="Michelmore R."/>
        </authorList>
    </citation>
    <scope>NUCLEOTIDE SEQUENCE [LARGE SCALE GENOMIC DNA]</scope>
    <source>
        <strain evidence="8 9">SF5</strain>
    </source>
</reference>
<keyword evidence="4 6" id="KW-0472">Membrane</keyword>
<dbReference type="KEGG" id="blac:94350086"/>
<dbReference type="NCBIfam" id="TIGR03592">
    <property type="entry name" value="yidC_oxa1_cterm"/>
    <property type="match status" value="1"/>
</dbReference>
<evidence type="ECO:0000256" key="4">
    <source>
        <dbReference type="ARBA" id="ARBA00023136"/>
    </source>
</evidence>
<evidence type="ECO:0000256" key="2">
    <source>
        <dbReference type="ARBA" id="ARBA00022692"/>
    </source>
</evidence>
<dbReference type="PANTHER" id="PTHR12428:SF65">
    <property type="entry name" value="CYTOCHROME C OXIDASE ASSEMBLY PROTEIN COX18, MITOCHONDRIAL"/>
    <property type="match status" value="1"/>
</dbReference>
<sequence length="360" mass="39317">MLALILRCPHPSATAARCAARSGSRSALVKPSCFENVAPLFAVQTIALPTSTKRAFSSTPSLNLCGIVATSPSEKSMDVNSSWQVTNNAIDATSYSLSDLAIRSLDIVHSTTGLPWWATIVATTIVVRTAFFPLAVKTMRNAANMKRIQPEMDKLRELMNANPTRDPETTKEFQRKCTALMKKHDVRPLKSVLMPLAQIPVFLGYFWGLQNISKYFPEYAHEGVGWIPDLSAADPTMALPVISSALIVATVELGGEAMAGDMKNMMKIGMLCFALVMIPLTMNFQSGIFVYWVSSNTYTLVQTVALRSNVVKRALNIPVTDVYNLDAATTSPFELAVSRAKAGAIVKTHMYKPTKSCKTK</sequence>
<keyword evidence="2 5" id="KW-0812">Transmembrane</keyword>
<organism evidence="8 9">
    <name type="scientific">Bremia lactucae</name>
    <name type="common">Lettuce downy mildew</name>
    <dbReference type="NCBI Taxonomy" id="4779"/>
    <lineage>
        <taxon>Eukaryota</taxon>
        <taxon>Sar</taxon>
        <taxon>Stramenopiles</taxon>
        <taxon>Oomycota</taxon>
        <taxon>Peronosporomycetes</taxon>
        <taxon>Peronosporales</taxon>
        <taxon>Peronosporaceae</taxon>
        <taxon>Bremia</taxon>
    </lineage>
</organism>
<accession>A0A976IM24</accession>
<comment type="caution">
    <text evidence="8">The sequence shown here is derived from an EMBL/GenBank/DDBJ whole genome shotgun (WGS) entry which is preliminary data.</text>
</comment>
<dbReference type="GeneID" id="94350086"/>
<dbReference type="OrthoDB" id="2148490at2759"/>
<gene>
    <name evidence="8" type="ORF">CCR75_006345</name>
</gene>
<dbReference type="GO" id="GO:0005743">
    <property type="term" value="C:mitochondrial inner membrane"/>
    <property type="evidence" value="ECO:0007669"/>
    <property type="project" value="TreeGrafter"/>
</dbReference>
<proteinExistence type="inferred from homology"/>
<evidence type="ECO:0000256" key="1">
    <source>
        <dbReference type="ARBA" id="ARBA00004141"/>
    </source>
</evidence>
<keyword evidence="9" id="KW-1185">Reference proteome</keyword>
<feature type="transmembrane region" description="Helical" evidence="6">
    <location>
        <begin position="271"/>
        <end position="293"/>
    </location>
</feature>
<comment type="similarity">
    <text evidence="5">Belongs to the OXA1/ALB3/YidC family.</text>
</comment>
<dbReference type="PANTHER" id="PTHR12428">
    <property type="entry name" value="OXA1"/>
    <property type="match status" value="1"/>
</dbReference>
<feature type="transmembrane region" description="Helical" evidence="6">
    <location>
        <begin position="237"/>
        <end position="259"/>
    </location>
</feature>
<dbReference type="AlphaFoldDB" id="A0A976IM24"/>
<name>A0A976IM24_BRELC</name>
<dbReference type="InterPro" id="IPR001708">
    <property type="entry name" value="YidC/ALB3/OXA1/COX18"/>
</dbReference>
<evidence type="ECO:0000256" key="6">
    <source>
        <dbReference type="SAM" id="Phobius"/>
    </source>
</evidence>
<dbReference type="RefSeq" id="XP_067823768.1">
    <property type="nucleotide sequence ID" value="XM_067964415.1"/>
</dbReference>
<evidence type="ECO:0000313" key="9">
    <source>
        <dbReference type="Proteomes" id="UP000294530"/>
    </source>
</evidence>
<evidence type="ECO:0000256" key="3">
    <source>
        <dbReference type="ARBA" id="ARBA00022989"/>
    </source>
</evidence>
<feature type="domain" description="Membrane insertase YidC/Oxa/ALB C-terminal" evidence="7">
    <location>
        <begin position="116"/>
        <end position="306"/>
    </location>
</feature>
<comment type="subcellular location">
    <subcellularLocation>
        <location evidence="1 5">Membrane</location>
        <topology evidence="1 5">Multi-pass membrane protein</topology>
    </subcellularLocation>
</comment>
<feature type="transmembrane region" description="Helical" evidence="6">
    <location>
        <begin position="191"/>
        <end position="209"/>
    </location>
</feature>
<dbReference type="Proteomes" id="UP000294530">
    <property type="component" value="Unassembled WGS sequence"/>
</dbReference>
<dbReference type="GO" id="GO:0032977">
    <property type="term" value="F:membrane insertase activity"/>
    <property type="evidence" value="ECO:0007669"/>
    <property type="project" value="InterPro"/>
</dbReference>
<evidence type="ECO:0000259" key="7">
    <source>
        <dbReference type="Pfam" id="PF02096"/>
    </source>
</evidence>
<dbReference type="Pfam" id="PF02096">
    <property type="entry name" value="60KD_IMP"/>
    <property type="match status" value="1"/>
</dbReference>
<keyword evidence="3 6" id="KW-1133">Transmembrane helix</keyword>
<feature type="transmembrane region" description="Helical" evidence="6">
    <location>
        <begin position="114"/>
        <end position="136"/>
    </location>
</feature>
<evidence type="ECO:0000313" key="8">
    <source>
        <dbReference type="EMBL" id="TDH74270.1"/>
    </source>
</evidence>
<dbReference type="InterPro" id="IPR028055">
    <property type="entry name" value="YidC/Oxa/ALB_C"/>
</dbReference>